<gene>
    <name evidence="1" type="ORF">HRUBRA_02213</name>
</gene>
<dbReference type="AlphaFoldDB" id="A0A095VPF9"/>
<evidence type="ECO:0000313" key="2">
    <source>
        <dbReference type="Proteomes" id="UP000029640"/>
    </source>
</evidence>
<dbReference type="HOGENOM" id="CLU_322827_0_0_6"/>
<organism evidence="1 2">
    <name type="scientific">Pseudohaliea rubra DSM 19751</name>
    <dbReference type="NCBI Taxonomy" id="1265313"/>
    <lineage>
        <taxon>Bacteria</taxon>
        <taxon>Pseudomonadati</taxon>
        <taxon>Pseudomonadota</taxon>
        <taxon>Gammaproteobacteria</taxon>
        <taxon>Cellvibrionales</taxon>
        <taxon>Halieaceae</taxon>
        <taxon>Pseudohaliea</taxon>
    </lineage>
</organism>
<sequence>MLEGELLALCRLPAPLLDKLRLVLTAHAHVGQELHHLVLEAGEQRLEQRKGLALVLLLRVLLRIGAQVDALAQVVHGRQVFLPQRVEHLQHDLLLDLAHVRAHLLALGVVGGLDGLHNALAQALLFELIVLVEPLLHRQLDGELGLQLALEAGDVPLLLNAHGRHVAVDGLVDHILADRRDRVVDVGLIQQLVALLVDDLALVVGDIVVLEKLLANVEVAALNLALRLLDGVGDHAVLDGLALLHAQCLHKALDPVRGEDAHEVVFKGQVEARDPRIALAAGPAPELVVDAPGLVALGAEDMQTAGFQNPRLPRLPGRAQFLLLRLVDVAGSGELRIEVATKDNIGAAARHVGGDGDHPGAAGLGDNLRLLLVVLGVEHLVLDLRLAEALRQLLGVLDRRGTDEDRRVLGDAGLHVVDDGVELLLAGEVHQVVEVLAYHRLVGGDHQHLEAVDLAELEGFRVRRAGHAGQLLVEAEVVLEGGGRERLALGLDRHALFRLDGLVQALGQAPAGHGAPGVLVDEHHLAALHDVLHVAVVEHVGAQARVDVVQELQVGCGVETVALLEEPGLGEQPLDKLVALFRELDLARLLVDVVVAGVFLRGRAQPRHQGVDALVQLRAVFRGAGDDQRRARLVDKDRVHFVDDGKGQLTLELVVQGEGHVVAEIIEAELVVGAVDHVAAVGGALLLRQLAGADHAHLQTEELVERPHPAGVPAGEIVVHGDQVHRLAGERVEVGRQCGHEGLALTGAHLGDLALVKSHATDELHIEVTHAEHPAARLPTDRKGVREHSVEALAGAEALAELVTFGRQRVVVEGLQGLLEGIDLAHDLAQAFQLPFIAGAEDFFQGLVNHRLCWFRSVGSALRLRLVHRAAGRRDEVIGMRGCSLAGGTGPGRARL</sequence>
<reference evidence="1 2" key="1">
    <citation type="journal article" date="2014" name="Genome Announc.">
        <title>Genome Sequence of Gammaproteobacterial Pseudohaliea rubra Type Strain DSM 19751, Isolated from Coastal Seawater of the Mediterranean Sea.</title>
        <authorList>
            <person name="Spring S."/>
            <person name="Fiebig A."/>
            <person name="Riedel T."/>
            <person name="Goker M."/>
            <person name="Klenk H.P."/>
        </authorList>
    </citation>
    <scope>NUCLEOTIDE SEQUENCE [LARGE SCALE GENOMIC DNA]</scope>
    <source>
        <strain evidence="1 2">DSM 19751</strain>
    </source>
</reference>
<protein>
    <recommendedName>
        <fullName evidence="3">NAD-specific glutamate dehydrogenase</fullName>
    </recommendedName>
</protein>
<accession>A0A095VPF9</accession>
<dbReference type="EMBL" id="AUVB01000062">
    <property type="protein sequence ID" value="KGE03265.1"/>
    <property type="molecule type" value="Genomic_DNA"/>
</dbReference>
<dbReference type="Proteomes" id="UP000029640">
    <property type="component" value="Unassembled WGS sequence"/>
</dbReference>
<proteinExistence type="predicted"/>
<dbReference type="PATRIC" id="fig|1265313.6.peg.2183"/>
<name>A0A095VPF9_9GAMM</name>
<keyword evidence="2" id="KW-1185">Reference proteome</keyword>
<comment type="caution">
    <text evidence="1">The sequence shown here is derived from an EMBL/GenBank/DDBJ whole genome shotgun (WGS) entry which is preliminary data.</text>
</comment>
<evidence type="ECO:0000313" key="1">
    <source>
        <dbReference type="EMBL" id="KGE03265.1"/>
    </source>
</evidence>
<evidence type="ECO:0008006" key="3">
    <source>
        <dbReference type="Google" id="ProtNLM"/>
    </source>
</evidence>